<dbReference type="AlphaFoldDB" id="A0A0E0KD51"/>
<dbReference type="eggNOG" id="KOG0702">
    <property type="taxonomic scope" value="Eukaryota"/>
</dbReference>
<keyword evidence="1" id="KW-0479">Metal-binding</keyword>
<dbReference type="GO" id="GO:0008270">
    <property type="term" value="F:zinc ion binding"/>
    <property type="evidence" value="ECO:0007669"/>
    <property type="project" value="UniProtKB-KW"/>
</dbReference>
<feature type="region of interest" description="Disordered" evidence="2">
    <location>
        <begin position="320"/>
        <end position="341"/>
    </location>
</feature>
<protein>
    <recommendedName>
        <fullName evidence="7">Arf-GAP domain-containing protein</fullName>
    </recommendedName>
</protein>
<dbReference type="InterPro" id="IPR007110">
    <property type="entry name" value="Ig-like_dom"/>
</dbReference>
<reference evidence="5" key="2">
    <citation type="submission" date="2018-05" db="EMBL/GenBank/DDBJ databases">
        <title>OpunRS2 (Oryza punctata Reference Sequence Version 2).</title>
        <authorList>
            <person name="Zhang J."/>
            <person name="Kudrna D."/>
            <person name="Lee S."/>
            <person name="Talag J."/>
            <person name="Welchert J."/>
            <person name="Wing R.A."/>
        </authorList>
    </citation>
    <scope>NUCLEOTIDE SEQUENCE [LARGE SCALE GENOMIC DNA]</scope>
</reference>
<name>A0A0E0KD51_ORYPU</name>
<dbReference type="PANTHER" id="PTHR46085:SF4">
    <property type="entry name" value="ADP-RIBOSYLATION FACTOR GTPASE-ACTIVATING PROTEIN AGD14-RELATED"/>
    <property type="match status" value="1"/>
</dbReference>
<keyword evidence="6" id="KW-1185">Reference proteome</keyword>
<evidence type="ECO:0000256" key="2">
    <source>
        <dbReference type="SAM" id="MobiDB-lite"/>
    </source>
</evidence>
<dbReference type="PROSITE" id="PS50835">
    <property type="entry name" value="IG_LIKE"/>
    <property type="match status" value="1"/>
</dbReference>
<dbReference type="Proteomes" id="UP000026962">
    <property type="component" value="Chromosome 3"/>
</dbReference>
<dbReference type="InterPro" id="IPR001164">
    <property type="entry name" value="ArfGAP_dom"/>
</dbReference>
<sequence>MAAASRKEEERNERVVRGLLKLPPNRRCINCNGLVRNFLLPHSQLLADLLSCGPQYVCTSFWTFVCISCSGIHKKNSPNPSTAAGTTTQHTEHHTTLSKIPKKTTAEPNCEHRCRDAEKAAQSFHFDFTRHVSSFPSLCPTTQQLRLYGDHVIIGKGTAKTSKTTNHEFTHRVKSVSMSTFTTQEVEALQNGGNQRARESFLKEFDAQKIRLPDSSNVDSLREFIKAVYVERRYAGGRFSKRPPRDKQNQKNNEQEHRRASSYHSFSQSPPYDYQYEERRNGKQSVMLTTKPGSDRGHDGKMSAFAYSPQSLHERMPEDRFANENSGPRTSDCSGSSISDTFITPSVQQNQSNIQASSGITQSELRTISTGNIDSASLKSGKSSLADMFFESDNAHRTQQTKDCITPSFTAFSDVANIAQKDLFNEPVAQQQPVTGLDFFADMPPAIPSADRVPTASPSMDNAGWATFDTPREEKQPGVTGLSGSSVIDKQALSCDLFSFEPNNGQPMWLQSSKTSKNNASVTDQPDVSCKYTSSDASNSQTMTHNLSNAQLQTNEHNVDNNSLTTSNPFTCSITSKESLANDSQELFMGGLAPSEPFAPFPEPSLFATTSVGGASVEQMPLNPFDLPFDADPDSPDTFTDVTALQAVLPNADLSTSFVDGLPETWFSHNASSYVPPGSHGGPPCLVEQIPNSALKNITLSAVATGNPFA</sequence>
<feature type="domain" description="Arf-GAP" evidence="3">
    <location>
        <begin position="13"/>
        <end position="249"/>
    </location>
</feature>
<evidence type="ECO:0008006" key="7">
    <source>
        <dbReference type="Google" id="ProtNLM"/>
    </source>
</evidence>
<keyword evidence="1" id="KW-0862">Zinc</keyword>
<evidence type="ECO:0000256" key="1">
    <source>
        <dbReference type="PROSITE-ProRule" id="PRU00288"/>
    </source>
</evidence>
<dbReference type="EnsemblPlants" id="OPUNC03G15180.1">
    <property type="protein sequence ID" value="OPUNC03G15180.1"/>
    <property type="gene ID" value="OPUNC03G15180"/>
</dbReference>
<dbReference type="GO" id="GO:0005096">
    <property type="term" value="F:GTPase activator activity"/>
    <property type="evidence" value="ECO:0007669"/>
    <property type="project" value="InterPro"/>
</dbReference>
<evidence type="ECO:0000259" key="3">
    <source>
        <dbReference type="PROSITE" id="PS50115"/>
    </source>
</evidence>
<proteinExistence type="predicted"/>
<organism evidence="5">
    <name type="scientific">Oryza punctata</name>
    <name type="common">Red rice</name>
    <dbReference type="NCBI Taxonomy" id="4537"/>
    <lineage>
        <taxon>Eukaryota</taxon>
        <taxon>Viridiplantae</taxon>
        <taxon>Streptophyta</taxon>
        <taxon>Embryophyta</taxon>
        <taxon>Tracheophyta</taxon>
        <taxon>Spermatophyta</taxon>
        <taxon>Magnoliopsida</taxon>
        <taxon>Liliopsida</taxon>
        <taxon>Poales</taxon>
        <taxon>Poaceae</taxon>
        <taxon>BOP clade</taxon>
        <taxon>Oryzoideae</taxon>
        <taxon>Oryzeae</taxon>
        <taxon>Oryzinae</taxon>
        <taxon>Oryza</taxon>
    </lineage>
</organism>
<keyword evidence="1" id="KW-0863">Zinc-finger</keyword>
<dbReference type="HOGENOM" id="CLU_009449_1_0_1"/>
<evidence type="ECO:0000313" key="5">
    <source>
        <dbReference type="EnsemblPlants" id="OPUNC03G15180.1"/>
    </source>
</evidence>
<feature type="compositionally biased region" description="Polar residues" evidence="2">
    <location>
        <begin position="323"/>
        <end position="341"/>
    </location>
</feature>
<reference evidence="5" key="1">
    <citation type="submission" date="2015-04" db="UniProtKB">
        <authorList>
            <consortium name="EnsemblPlants"/>
        </authorList>
    </citation>
    <scope>IDENTIFICATION</scope>
</reference>
<dbReference type="STRING" id="4537.A0A0E0KD51"/>
<dbReference type="Gene3D" id="1.10.220.150">
    <property type="entry name" value="Arf GTPase activating protein"/>
    <property type="match status" value="1"/>
</dbReference>
<evidence type="ECO:0000259" key="4">
    <source>
        <dbReference type="PROSITE" id="PS50835"/>
    </source>
</evidence>
<feature type="domain" description="Ig-like" evidence="4">
    <location>
        <begin position="471"/>
        <end position="588"/>
    </location>
</feature>
<evidence type="ECO:0000313" key="6">
    <source>
        <dbReference type="Proteomes" id="UP000026962"/>
    </source>
</evidence>
<accession>A0A0E0KD51</accession>
<dbReference type="Gramene" id="OPUNC03G15180.1">
    <property type="protein sequence ID" value="OPUNC03G15180.1"/>
    <property type="gene ID" value="OPUNC03G15180"/>
</dbReference>
<dbReference type="InterPro" id="IPR038508">
    <property type="entry name" value="ArfGAP_dom_sf"/>
</dbReference>
<dbReference type="InterPro" id="IPR044820">
    <property type="entry name" value="AGD14-like"/>
</dbReference>
<dbReference type="InterPro" id="IPR037278">
    <property type="entry name" value="ARFGAP/RecO"/>
</dbReference>
<feature type="region of interest" description="Disordered" evidence="2">
    <location>
        <begin position="236"/>
        <end position="281"/>
    </location>
</feature>
<dbReference type="SUPFAM" id="SSF57863">
    <property type="entry name" value="ArfGap/RecO-like zinc finger"/>
    <property type="match status" value="2"/>
</dbReference>
<dbReference type="OMA" id="DINSSQW"/>
<feature type="region of interest" description="Disordered" evidence="2">
    <location>
        <begin position="76"/>
        <end position="104"/>
    </location>
</feature>
<dbReference type="PANTHER" id="PTHR46085">
    <property type="entry name" value="ARFGAP/RECO-RELATED"/>
    <property type="match status" value="1"/>
</dbReference>
<dbReference type="PROSITE" id="PS50115">
    <property type="entry name" value="ARFGAP"/>
    <property type="match status" value="1"/>
</dbReference>
<feature type="compositionally biased region" description="Basic and acidic residues" evidence="2">
    <location>
        <begin position="243"/>
        <end position="259"/>
    </location>
</feature>
<feature type="region of interest" description="Disordered" evidence="2">
    <location>
        <begin position="516"/>
        <end position="542"/>
    </location>
</feature>
<dbReference type="Pfam" id="PF01412">
    <property type="entry name" value="ArfGap"/>
    <property type="match status" value="1"/>
</dbReference>